<evidence type="ECO:0000313" key="3">
    <source>
        <dbReference type="Proteomes" id="UP001264980"/>
    </source>
</evidence>
<dbReference type="Pfam" id="PF18480">
    <property type="entry name" value="DUF5615"/>
    <property type="match status" value="1"/>
</dbReference>
<organism evidence="2 3">
    <name type="scientific">Dyadobacter fermentans</name>
    <dbReference type="NCBI Taxonomy" id="94254"/>
    <lineage>
        <taxon>Bacteria</taxon>
        <taxon>Pseudomonadati</taxon>
        <taxon>Bacteroidota</taxon>
        <taxon>Cytophagia</taxon>
        <taxon>Cytophagales</taxon>
        <taxon>Spirosomataceae</taxon>
        <taxon>Dyadobacter</taxon>
    </lineage>
</organism>
<accession>A0ABU1QRW6</accession>
<proteinExistence type="predicted"/>
<evidence type="ECO:0000259" key="1">
    <source>
        <dbReference type="Pfam" id="PF18480"/>
    </source>
</evidence>
<sequence length="113" mass="13177">MKVLIDQNISQRILPLLAHQFDTLNHVRQLGLTDADDYEIFMFARDNGYQAVITADEDFIKLINQFSQPPKIVWIRAGNCSTRVLSELLTEKVQMIREFIIGDDFDIYEIFKP</sequence>
<feature type="domain" description="DUF5615" evidence="1">
    <location>
        <begin position="1"/>
        <end position="106"/>
    </location>
</feature>
<dbReference type="Proteomes" id="UP001264980">
    <property type="component" value="Unassembled WGS sequence"/>
</dbReference>
<comment type="caution">
    <text evidence="2">The sequence shown here is derived from an EMBL/GenBank/DDBJ whole genome shotgun (WGS) entry which is preliminary data.</text>
</comment>
<dbReference type="EMBL" id="JAVDTI010000001">
    <property type="protein sequence ID" value="MDR6803908.1"/>
    <property type="molecule type" value="Genomic_DNA"/>
</dbReference>
<evidence type="ECO:0000313" key="2">
    <source>
        <dbReference type="EMBL" id="MDR6803908.1"/>
    </source>
</evidence>
<dbReference type="RefSeq" id="WP_309981291.1">
    <property type="nucleotide sequence ID" value="NZ_JAVDTI010000001.1"/>
</dbReference>
<dbReference type="InterPro" id="IPR041049">
    <property type="entry name" value="DUF5615"/>
</dbReference>
<protein>
    <submittedName>
        <fullName evidence="2">Nuclease of putative toxin-antitoxin system</fullName>
    </submittedName>
</protein>
<keyword evidence="3" id="KW-1185">Reference proteome</keyword>
<name>A0ABU1QRW6_9BACT</name>
<gene>
    <name evidence="2" type="ORF">J2W84_000945</name>
</gene>
<reference evidence="2 3" key="1">
    <citation type="submission" date="2023-07" db="EMBL/GenBank/DDBJ databases">
        <title>Sorghum-associated microbial communities from plants grown in Nebraska, USA.</title>
        <authorList>
            <person name="Schachtman D."/>
        </authorList>
    </citation>
    <scope>NUCLEOTIDE SEQUENCE [LARGE SCALE GENOMIC DNA]</scope>
    <source>
        <strain evidence="2 3">BE57</strain>
    </source>
</reference>